<dbReference type="OrthoDB" id="9807498at2"/>
<dbReference type="GO" id="GO:0008233">
    <property type="term" value="F:peptidase activity"/>
    <property type="evidence" value="ECO:0007669"/>
    <property type="project" value="UniProtKB-KW"/>
</dbReference>
<feature type="domain" description="Peptidase U32 collagenase" evidence="1">
    <location>
        <begin position="386"/>
        <end position="501"/>
    </location>
</feature>
<dbReference type="GO" id="GO:0006508">
    <property type="term" value="P:proteolysis"/>
    <property type="evidence" value="ECO:0007669"/>
    <property type="project" value="UniProtKB-KW"/>
</dbReference>
<keyword evidence="2" id="KW-0378">Hydrolase</keyword>
<proteinExistence type="predicted"/>
<keyword evidence="2" id="KW-0645">Protease</keyword>
<dbReference type="InterPro" id="IPR020988">
    <property type="entry name" value="Pept_U32_collagenase"/>
</dbReference>
<sequence>MTKRIQGRKKIEILAPAGSYTSFRAAVLAGADAVYAGGPRFGARAFADNFTEEELLEAIDYAHLHGRKLYLTVNTLLKDSELDGLYDYLEPLYCRGLDAVIVQDIGVLDFVREHFPDMAVHGSTQMTVTNTEGALFLQELGVERIVPSRELSLEEVRDMAEHTDLEIECFVHGALCYCYSGQCLLSSLIGGRSGNRGQCAQPCRLPYTLNGKKEYLLSLKDICTLELIPEMIEAGIDSFKIEGRMKKPEYVALVTSMYRKYTDLYLQKGKAGFQVSPRDKEMLLDIYNRGGFSEGYYRQHNSGEMLSLKRPNHAGVPALKILSQKGREIRGEALTDIYKGDILEMSQGQDGAVEKENYTFGNEVPKGKAVQILAPKGLTFAKGTILYRIRRQELLERMQKLYEAGTLKEPLYGNFWASPGEPAVLTVGCKGFSVTVRTEENTEEAKNQPLDKNRIKKQLMKTGNTEFVFETLDITVEGAIFLPMQQINELRRAALELLIKEICGAYHRTRNKQQETAEQRVTHKKNRNLSGTEPWLAVLAESDAQVRAAAGCPDVKRIYLESFMYEDSLKEPELKELCREVCDKGKEIFLAMPHIFRRESISFFSRQYAAFLQMGFDGFLIRNYESFHFLMKQGFDKKVILDHNLYVFNRQAKQFWNKQEVHSFTAPVELNRAELGRLGITQSELIVYGRLPVMVSAQCIVNTTGGCTGNPGVLKIKDRYQKEFPVRNCCTFCYNVIYNTAPLFLLDQKEDILNLAPTGLRIQFTQENRTEAEYILKTYRDIYLEEKELPLMHRETADMEFTRGHFRRGIT</sequence>
<reference evidence="3" key="1">
    <citation type="submission" date="2017-07" db="EMBL/GenBank/DDBJ databases">
        <authorList>
            <person name="Varghese N."/>
            <person name="Submissions S."/>
        </authorList>
    </citation>
    <scope>NUCLEOTIDE SEQUENCE [LARGE SCALE GENOMIC DNA]</scope>
    <source>
        <strain evidence="3">NLAE-zl-C134</strain>
    </source>
</reference>
<name>A0A316A428_9FIRM</name>
<accession>A0A316A428</accession>
<dbReference type="PANTHER" id="PTHR30217">
    <property type="entry name" value="PEPTIDASE U32 FAMILY"/>
    <property type="match status" value="1"/>
</dbReference>
<evidence type="ECO:0000313" key="3">
    <source>
        <dbReference type="Proteomes" id="UP000254051"/>
    </source>
</evidence>
<evidence type="ECO:0000313" key="2">
    <source>
        <dbReference type="EMBL" id="SUQ12557.1"/>
    </source>
</evidence>
<dbReference type="PROSITE" id="PS01276">
    <property type="entry name" value="PEPTIDASE_U32"/>
    <property type="match status" value="1"/>
</dbReference>
<dbReference type="Pfam" id="PF01136">
    <property type="entry name" value="Peptidase_U32"/>
    <property type="match status" value="1"/>
</dbReference>
<dbReference type="EMBL" id="UHJJ01000001">
    <property type="protein sequence ID" value="SUQ12557.1"/>
    <property type="molecule type" value="Genomic_DNA"/>
</dbReference>
<protein>
    <submittedName>
        <fullName evidence="2">Putative protease</fullName>
    </submittedName>
</protein>
<dbReference type="InterPro" id="IPR051454">
    <property type="entry name" value="RNA/ubiquinone_mod_enzymes"/>
</dbReference>
<dbReference type="Pfam" id="PF12392">
    <property type="entry name" value="DUF3656"/>
    <property type="match status" value="1"/>
</dbReference>
<keyword evidence="3" id="KW-1185">Reference proteome</keyword>
<organism evidence="2 3">
    <name type="scientific">Faecalicatena contorta</name>
    <dbReference type="NCBI Taxonomy" id="39482"/>
    <lineage>
        <taxon>Bacteria</taxon>
        <taxon>Bacillati</taxon>
        <taxon>Bacillota</taxon>
        <taxon>Clostridia</taxon>
        <taxon>Lachnospirales</taxon>
        <taxon>Lachnospiraceae</taxon>
        <taxon>Faecalicatena</taxon>
    </lineage>
</organism>
<gene>
    <name evidence="2" type="ORF">SAMN05216529_101454</name>
</gene>
<dbReference type="RefSeq" id="WP_109708573.1">
    <property type="nucleotide sequence ID" value="NZ_QGDS01000001.1"/>
</dbReference>
<dbReference type="InterPro" id="IPR001539">
    <property type="entry name" value="Peptidase_U32"/>
</dbReference>
<dbReference type="AlphaFoldDB" id="A0A316A428"/>
<evidence type="ECO:0000259" key="1">
    <source>
        <dbReference type="Pfam" id="PF12392"/>
    </source>
</evidence>
<dbReference type="Proteomes" id="UP000254051">
    <property type="component" value="Unassembled WGS sequence"/>
</dbReference>
<dbReference type="PANTHER" id="PTHR30217:SF10">
    <property type="entry name" value="23S RRNA 5-HYDROXYCYTIDINE C2501 SYNTHASE"/>
    <property type="match status" value="1"/>
</dbReference>